<sequence length="235" mass="25272">MVIWDFILERWSVQTQPEPEIVWAITAAVVLLTAVPSVWRILRQASTIVHEMGHVFAALLSGRRVSGIKLHTDTSGVTVSRGKPKGPGMLFTALAGYPAPGLLGLGMAVLLTTGHAGAALTLYQVVMLLALILSRNAVGIFSCLVSLLATGAVWWINHPEAVVWTVTALAVFYALAGVRGTFDLIRVHIRDKHQARSSDAGQAARAWGRTPVFLWLLFFLLAGFGAAAGTVWLLI</sequence>
<dbReference type="PANTHER" id="PTHR33979">
    <property type="entry name" value="OS02G0221600 PROTEIN"/>
    <property type="match status" value="1"/>
</dbReference>
<protein>
    <submittedName>
        <fullName evidence="2">M50 family metallopeptidase</fullName>
    </submittedName>
</protein>
<keyword evidence="1" id="KW-0812">Transmembrane</keyword>
<feature type="transmembrane region" description="Helical" evidence="1">
    <location>
        <begin position="212"/>
        <end position="234"/>
    </location>
</feature>
<keyword evidence="3" id="KW-1185">Reference proteome</keyword>
<dbReference type="Pfam" id="PF13398">
    <property type="entry name" value="Peptidase_M50B"/>
    <property type="match status" value="1"/>
</dbReference>
<reference evidence="2 3" key="1">
    <citation type="submission" date="2020-04" db="EMBL/GenBank/DDBJ databases">
        <title>Nesterenkonia sp. nov., isolated from marine sediment.</title>
        <authorList>
            <person name="Zhang G."/>
        </authorList>
    </citation>
    <scope>NUCLEOTIDE SEQUENCE [LARGE SCALE GENOMIC DNA]</scope>
    <source>
        <strain evidence="2 3">MY13</strain>
    </source>
</reference>
<dbReference type="AlphaFoldDB" id="A0A7X8TLR0"/>
<evidence type="ECO:0000313" key="3">
    <source>
        <dbReference type="Proteomes" id="UP000523139"/>
    </source>
</evidence>
<dbReference type="EMBL" id="JABAHY010000016">
    <property type="protein sequence ID" value="NLS10859.1"/>
    <property type="molecule type" value="Genomic_DNA"/>
</dbReference>
<keyword evidence="1" id="KW-0472">Membrane</keyword>
<evidence type="ECO:0000256" key="1">
    <source>
        <dbReference type="SAM" id="Phobius"/>
    </source>
</evidence>
<proteinExistence type="predicted"/>
<keyword evidence="1" id="KW-1133">Transmembrane helix</keyword>
<feature type="transmembrane region" description="Helical" evidence="1">
    <location>
        <begin position="162"/>
        <end position="182"/>
    </location>
</feature>
<evidence type="ECO:0000313" key="2">
    <source>
        <dbReference type="EMBL" id="NLS10859.1"/>
    </source>
</evidence>
<feature type="transmembrane region" description="Helical" evidence="1">
    <location>
        <begin position="116"/>
        <end position="133"/>
    </location>
</feature>
<dbReference type="InterPro" id="IPR049500">
    <property type="entry name" value="Peptidase_M50B-like"/>
</dbReference>
<name>A0A7X8TLR0_9MICC</name>
<comment type="caution">
    <text evidence="2">The sequence shown here is derived from an EMBL/GenBank/DDBJ whole genome shotgun (WGS) entry which is preliminary data.</text>
</comment>
<feature type="transmembrane region" description="Helical" evidence="1">
    <location>
        <begin position="21"/>
        <end position="42"/>
    </location>
</feature>
<feature type="transmembrane region" description="Helical" evidence="1">
    <location>
        <begin position="138"/>
        <end position="156"/>
    </location>
</feature>
<gene>
    <name evidence="2" type="ORF">HGQ17_12820</name>
</gene>
<feature type="transmembrane region" description="Helical" evidence="1">
    <location>
        <begin position="90"/>
        <end position="110"/>
    </location>
</feature>
<organism evidence="2 3">
    <name type="scientific">Nesterenkonia sedimenti</name>
    <dbReference type="NCBI Taxonomy" id="1463632"/>
    <lineage>
        <taxon>Bacteria</taxon>
        <taxon>Bacillati</taxon>
        <taxon>Actinomycetota</taxon>
        <taxon>Actinomycetes</taxon>
        <taxon>Micrococcales</taxon>
        <taxon>Micrococcaceae</taxon>
        <taxon>Nesterenkonia</taxon>
    </lineage>
</organism>
<accession>A0A7X8TLR0</accession>
<dbReference type="RefSeq" id="WP_168888346.1">
    <property type="nucleotide sequence ID" value="NZ_JABAHY010000016.1"/>
</dbReference>
<dbReference type="Proteomes" id="UP000523139">
    <property type="component" value="Unassembled WGS sequence"/>
</dbReference>
<dbReference type="PANTHER" id="PTHR33979:SF2">
    <property type="entry name" value="PEPTIDASE M50B-LIKE-DOMAIN-CONTAINING PROTEIN"/>
    <property type="match status" value="1"/>
</dbReference>